<protein>
    <submittedName>
        <fullName evidence="1">Uncharacterized protein</fullName>
    </submittedName>
</protein>
<name>A0A8S5T2S8_9CAUD</name>
<sequence>MNTEIQTRVEEQSENLSKIVEEIASKYTDEADTYIQKIKDVLEDSGDLTIEDLNRILVRLTTYAYFFISKQELASLRASISELVYDEKFNESYMNLQGGTIASKTARAEEMAKEEAIVKLVYGNVYKIIKGKCAAIERLSDAVKKIISAKMQEWQIAQKEI</sequence>
<organism evidence="1">
    <name type="scientific">Myoviridae sp. ctqfO1</name>
    <dbReference type="NCBI Taxonomy" id="2827710"/>
    <lineage>
        <taxon>Viruses</taxon>
        <taxon>Duplodnaviria</taxon>
        <taxon>Heunggongvirae</taxon>
        <taxon>Uroviricota</taxon>
        <taxon>Caudoviricetes</taxon>
    </lineage>
</organism>
<evidence type="ECO:0000313" key="1">
    <source>
        <dbReference type="EMBL" id="DAF57550.1"/>
    </source>
</evidence>
<proteinExistence type="predicted"/>
<accession>A0A8S5T2S8</accession>
<reference evidence="1" key="1">
    <citation type="journal article" date="2021" name="Proc. Natl. Acad. Sci. U.S.A.">
        <title>A Catalog of Tens of Thousands of Viruses from Human Metagenomes Reveals Hidden Associations with Chronic Diseases.</title>
        <authorList>
            <person name="Tisza M.J."/>
            <person name="Buck C.B."/>
        </authorList>
    </citation>
    <scope>NUCLEOTIDE SEQUENCE</scope>
    <source>
        <strain evidence="1">CtqfO1</strain>
    </source>
</reference>
<dbReference type="EMBL" id="BK032734">
    <property type="protein sequence ID" value="DAF57550.1"/>
    <property type="molecule type" value="Genomic_DNA"/>
</dbReference>